<dbReference type="PANTHER" id="PTHR10039:SF9">
    <property type="entry name" value="NACHT DOMAIN PROTEIN (AFU_ORTHOLOGUE AFUA_2G01760)"/>
    <property type="match status" value="1"/>
</dbReference>
<evidence type="ECO:0000256" key="1">
    <source>
        <dbReference type="ARBA" id="ARBA00022737"/>
    </source>
</evidence>
<dbReference type="SUPFAM" id="SSF52540">
    <property type="entry name" value="P-loop containing nucleoside triphosphate hydrolases"/>
    <property type="match status" value="1"/>
</dbReference>
<feature type="domain" description="NACHT" evidence="3">
    <location>
        <begin position="308"/>
        <end position="459"/>
    </location>
</feature>
<dbReference type="Pfam" id="PF24883">
    <property type="entry name" value="NPHP3_N"/>
    <property type="match status" value="1"/>
</dbReference>
<accession>A0A9P4IZM1</accession>
<evidence type="ECO:0000313" key="4">
    <source>
        <dbReference type="EMBL" id="KAF2151611.1"/>
    </source>
</evidence>
<dbReference type="Gene3D" id="3.40.50.300">
    <property type="entry name" value="P-loop containing nucleotide triphosphate hydrolases"/>
    <property type="match status" value="1"/>
</dbReference>
<feature type="region of interest" description="Disordered" evidence="2">
    <location>
        <begin position="1101"/>
        <end position="1121"/>
    </location>
</feature>
<evidence type="ECO:0000256" key="2">
    <source>
        <dbReference type="SAM" id="MobiDB-lite"/>
    </source>
</evidence>
<comment type="caution">
    <text evidence="4">The sequence shown here is derived from an EMBL/GenBank/DDBJ whole genome shotgun (WGS) entry which is preliminary data.</text>
</comment>
<sequence length="2100" mass="239317">MSNGLSSPAESRFFTPKKPGLPTRLSSSRISSQYNSHYSSYKLNIVADTTTSLKRKSAAELGARVAGSIANTGFPEFVEWIHTERLSSLPHRGSRWDKVLIRAAYVAEQIQSFDLAIQDFAVDSTTSAEITFGFLRLLLELGFENSKALDRVFAFLYKNALQVSLLLTRPELLTNSTPQIKEQLCFLYADLVTLVVDVSVRLYKTVNGMTSGSASLDLYHVFGSTIDALEQRRDTIVHEIWRCRFQQEGYDEEEKVGQIDLLSRWLSPADQVLASLTKDFSTFTDDQAELTCMWFQKALQKFCLGTDKTMLLTGKPGCGKTVLSASIAERLQRSVNRKNFSVIFSSISTAMPTVATSINVAKSILYQLLNLHSGDLHLFRTLLAAHERARVAATNNDYESHLWTAIASVLREPLHKTQELVLVIDGIDEISSDDPKAGQRLFEQLYHVVNESKSVKLIVLSQDSKISANHYGFHREISADDIRDDLFAVAQRTLLINDGFKDVPEAIQDSIVHRLVTLANGSFIWLNLACEVLLLEKAKTSTSITKIVEDMEKARTPLQVQDLCGRILSASSPGQDGLTILNWLLESERPFTTEELRALFSIDHQHNKIQNRNVDIQGCVKTLRPFLTINGHIVRIKHPQIMVAARNLVRTGKLPVPVGDAETDLLYRTLSYAKAVLTDHKEPTLGELEIVHANRYFNQNTLLSYVVRYWPRHLEQCRLHNKAKNEFEITPDLKRVFPETALLPLLEIRCWEDLPPQMVLEQFIFTSRIRKQVLREDSISVLQTYIAIAYYYSLLGRRSEAAKYYWLTTKLGLIVLGESHDLIVEVGHRFLAIIETITITSRTEIATYKEETLQTMIKCLTKTYGASSEQVIEIQKTLASFYTAIHEEEHAEEILRIIRVSTDLVFEEENARRLPDHLQIDVRKRRPTEGSGSSGWSIEEPDEDLVLEFSFSQIEVLIKRAFHFHGCGQLIQAERTFIEVWEHVSRTCRTTHAIEWHEKNIEIATHYSKFLRSVKREIECVAILNTVWEQYEHSELRFSEVIVEKFTAIAKTLQTMGYHAMSLSIYQYAYSYFKSTSVKTTEHHTSLKEIEERISTTSTEVLKETTTSTTVTTTSSSSSSSSATSVFRSLITNTSKTVDTTTITLAKKLSFEFFEQQEYHQAMSVIELTLKRTWSSFFSEALESISLATSFTEESIELVIKLAECHLQLRQLVQVEDVYLRLFRSILLAKSVHTAWLDRAKFLLISFYDRHGYASKAISIFQEILIVQRRTLGPSHKLTIETLYILGSRCRSHARSHLYWVEYYQAIITELTTKDNLCHVDALEAYIIVSTVYWEDRRYAEAISLYSVLWNTFKLKVKEYKKFSDTKFVQTLYQRYVQCLEETKTELELIHQITTEYRETCIKAYGAKAEITIEATIQLAKVCQRSEKYEHESISLYEEASSSSTSTTTVTQVKESLRSLYSKQITSKSSSTFSSSTIERALKIQEERYAEVKSKHEYSSYATLSSLRELSILHYKQKKVESMFKEISHVVEQITIKETSSQKLIESATYIAETFQIIEQVRTCHELVEELHLQIIAKHRRESKFSFNLTSCTRSSLVFLAQLEFTLRRSHDLRLTFSEVMVDLISEAFQYDTLRRLITAKAPFEEIATCAAPFYAFLSRKKRQYIIRIVEHDIFKCFEGAHLGKHKLISKDSPQRFIVAILQYLSRKKSSNFVRSVLIASVDEVEHLLKERRWAEAHDVASIAFRYVKAHDGFDGATRITQGFRLALLLSGRSGTRCDNPEISKQLVQLSKNVIHDVLEVCKEKKINLAHVNLAELNQLISLLGEVEDYHTLEWLLTSLWQTRDTQRSWPVPVKVMLGRRLICARFLAGCTVKALRLAEDIAYNTKKVHGARSSHALGMYELLAQLYASIAQQYQQKAASGDKNAAAMAQTHFRKALGVEEDLLKYMIYEGTADDSDDEEYDTVSAIHSHYGSDRGSVNGVGNGVSSHMNGNGHHHEAEAPVDKDAFVKKHLRLLKLAYQRNGGWPREGSKEYTKLNADAFGRFGQALKGESGVEKWSADGFGGGKAESQDGVFVKTGQWELAKPEEVQRVQQLILRTL</sequence>
<evidence type="ECO:0000259" key="3">
    <source>
        <dbReference type="PROSITE" id="PS50837"/>
    </source>
</evidence>
<gene>
    <name evidence="4" type="ORF">K461DRAFT_257013</name>
</gene>
<dbReference type="EMBL" id="ML996087">
    <property type="protein sequence ID" value="KAF2151611.1"/>
    <property type="molecule type" value="Genomic_DNA"/>
</dbReference>
<dbReference type="PANTHER" id="PTHR10039">
    <property type="entry name" value="AMELOGENIN"/>
    <property type="match status" value="1"/>
</dbReference>
<dbReference type="InterPro" id="IPR011990">
    <property type="entry name" value="TPR-like_helical_dom_sf"/>
</dbReference>
<dbReference type="PROSITE" id="PS50837">
    <property type="entry name" value="NACHT"/>
    <property type="match status" value="1"/>
</dbReference>
<dbReference type="InterPro" id="IPR027417">
    <property type="entry name" value="P-loop_NTPase"/>
</dbReference>
<reference evidence="4" key="1">
    <citation type="journal article" date="2020" name="Stud. Mycol.">
        <title>101 Dothideomycetes genomes: a test case for predicting lifestyles and emergence of pathogens.</title>
        <authorList>
            <person name="Haridas S."/>
            <person name="Albert R."/>
            <person name="Binder M."/>
            <person name="Bloem J."/>
            <person name="Labutti K."/>
            <person name="Salamov A."/>
            <person name="Andreopoulos B."/>
            <person name="Baker S."/>
            <person name="Barry K."/>
            <person name="Bills G."/>
            <person name="Bluhm B."/>
            <person name="Cannon C."/>
            <person name="Castanera R."/>
            <person name="Culley D."/>
            <person name="Daum C."/>
            <person name="Ezra D."/>
            <person name="Gonzalez J."/>
            <person name="Henrissat B."/>
            <person name="Kuo A."/>
            <person name="Liang C."/>
            <person name="Lipzen A."/>
            <person name="Lutzoni F."/>
            <person name="Magnuson J."/>
            <person name="Mondo S."/>
            <person name="Nolan M."/>
            <person name="Ohm R."/>
            <person name="Pangilinan J."/>
            <person name="Park H.-J."/>
            <person name="Ramirez L."/>
            <person name="Alfaro M."/>
            <person name="Sun H."/>
            <person name="Tritt A."/>
            <person name="Yoshinaga Y."/>
            <person name="Zwiers L.-H."/>
            <person name="Turgeon B."/>
            <person name="Goodwin S."/>
            <person name="Spatafora J."/>
            <person name="Crous P."/>
            <person name="Grigoriev I."/>
        </authorList>
    </citation>
    <scope>NUCLEOTIDE SEQUENCE</scope>
    <source>
        <strain evidence="4">CBS 260.36</strain>
    </source>
</reference>
<dbReference type="Gene3D" id="1.25.40.10">
    <property type="entry name" value="Tetratricopeptide repeat domain"/>
    <property type="match status" value="1"/>
</dbReference>
<dbReference type="OrthoDB" id="2546325at2759"/>
<dbReference type="Proteomes" id="UP000799439">
    <property type="component" value="Unassembled WGS sequence"/>
</dbReference>
<proteinExistence type="predicted"/>
<dbReference type="InterPro" id="IPR007111">
    <property type="entry name" value="NACHT_NTPase"/>
</dbReference>
<dbReference type="InterPro" id="IPR056884">
    <property type="entry name" value="NPHP3-like_N"/>
</dbReference>
<evidence type="ECO:0000313" key="5">
    <source>
        <dbReference type="Proteomes" id="UP000799439"/>
    </source>
</evidence>
<protein>
    <recommendedName>
        <fullName evidence="3">NACHT domain-containing protein</fullName>
    </recommendedName>
</protein>
<keyword evidence="5" id="KW-1185">Reference proteome</keyword>
<name>A0A9P4IZM1_9PEZI</name>
<feature type="region of interest" description="Disordered" evidence="2">
    <location>
        <begin position="1"/>
        <end position="27"/>
    </location>
</feature>
<organism evidence="4 5">
    <name type="scientific">Myriangium duriaei CBS 260.36</name>
    <dbReference type="NCBI Taxonomy" id="1168546"/>
    <lineage>
        <taxon>Eukaryota</taxon>
        <taxon>Fungi</taxon>
        <taxon>Dikarya</taxon>
        <taxon>Ascomycota</taxon>
        <taxon>Pezizomycotina</taxon>
        <taxon>Dothideomycetes</taxon>
        <taxon>Dothideomycetidae</taxon>
        <taxon>Myriangiales</taxon>
        <taxon>Myriangiaceae</taxon>
        <taxon>Myriangium</taxon>
    </lineage>
</organism>
<keyword evidence="1" id="KW-0677">Repeat</keyword>